<dbReference type="AlphaFoldDB" id="A0A6P1YJE0"/>
<dbReference type="Gene3D" id="3.40.190.290">
    <property type="match status" value="1"/>
</dbReference>
<dbReference type="EMBL" id="CP048630">
    <property type="protein sequence ID" value="QIB33130.1"/>
    <property type="molecule type" value="Genomic_DNA"/>
</dbReference>
<proteinExistence type="inferred from homology"/>
<dbReference type="InterPro" id="IPR005119">
    <property type="entry name" value="LysR_subst-bd"/>
</dbReference>
<dbReference type="PANTHER" id="PTHR30537">
    <property type="entry name" value="HTH-TYPE TRANSCRIPTIONAL REGULATOR"/>
    <property type="match status" value="1"/>
</dbReference>
<keyword evidence="4" id="KW-1185">Reference proteome</keyword>
<dbReference type="GO" id="GO:0006351">
    <property type="term" value="P:DNA-templated transcription"/>
    <property type="evidence" value="ECO:0007669"/>
    <property type="project" value="TreeGrafter"/>
</dbReference>
<dbReference type="GO" id="GO:0043565">
    <property type="term" value="F:sequence-specific DNA binding"/>
    <property type="evidence" value="ECO:0007669"/>
    <property type="project" value="TreeGrafter"/>
</dbReference>
<dbReference type="InterPro" id="IPR058163">
    <property type="entry name" value="LysR-type_TF_proteobact-type"/>
</dbReference>
<evidence type="ECO:0000259" key="2">
    <source>
        <dbReference type="Pfam" id="PF03466"/>
    </source>
</evidence>
<dbReference type="SUPFAM" id="SSF53850">
    <property type="entry name" value="Periplasmic binding protein-like II"/>
    <property type="match status" value="1"/>
</dbReference>
<evidence type="ECO:0000313" key="4">
    <source>
        <dbReference type="Proteomes" id="UP000464751"/>
    </source>
</evidence>
<protein>
    <recommendedName>
        <fullName evidence="2">LysR substrate-binding domain-containing protein</fullName>
    </recommendedName>
</protein>
<dbReference type="Pfam" id="PF03466">
    <property type="entry name" value="LysR_substrate"/>
    <property type="match status" value="1"/>
</dbReference>
<dbReference type="KEGG" id="apra:G3A50_04980"/>
<sequence>MSAIPAWSTAGRCCSRAATGRERLWPGTGWRTAFRSAAPHARAGTAACGCSDMDQILDAAMAGLGVALLPDRVCRSELDAGHLVRVLPAWHGQIGVVHLVFTTRRGLSPAVRALIGHLVKDFPPAIAVGQRA</sequence>
<evidence type="ECO:0000313" key="3">
    <source>
        <dbReference type="EMBL" id="QIB33130.1"/>
    </source>
</evidence>
<dbReference type="GO" id="GO:0003700">
    <property type="term" value="F:DNA-binding transcription factor activity"/>
    <property type="evidence" value="ECO:0007669"/>
    <property type="project" value="TreeGrafter"/>
</dbReference>
<reference evidence="3 4" key="1">
    <citation type="submission" date="2020-02" db="EMBL/GenBank/DDBJ databases">
        <authorList>
            <person name="Li G."/>
        </authorList>
    </citation>
    <scope>NUCLEOTIDE SEQUENCE [LARGE SCALE GENOMIC DNA]</scope>
    <source>
        <strain evidence="3 4">DSM 102029</strain>
    </source>
</reference>
<accession>A0A6P1YJE0</accession>
<comment type="similarity">
    <text evidence="1">Belongs to the LysR transcriptional regulatory family.</text>
</comment>
<feature type="domain" description="LysR substrate-binding" evidence="2">
    <location>
        <begin position="27"/>
        <end position="120"/>
    </location>
</feature>
<gene>
    <name evidence="3" type="ORF">G3A50_04980</name>
</gene>
<name>A0A6P1YJE0_9HYPH</name>
<organism evidence="3 4">
    <name type="scientific">Ancylobacter pratisalsi</name>
    <dbReference type="NCBI Taxonomy" id="1745854"/>
    <lineage>
        <taxon>Bacteria</taxon>
        <taxon>Pseudomonadati</taxon>
        <taxon>Pseudomonadota</taxon>
        <taxon>Alphaproteobacteria</taxon>
        <taxon>Hyphomicrobiales</taxon>
        <taxon>Xanthobacteraceae</taxon>
        <taxon>Ancylobacter</taxon>
    </lineage>
</organism>
<evidence type="ECO:0000256" key="1">
    <source>
        <dbReference type="ARBA" id="ARBA00009437"/>
    </source>
</evidence>
<dbReference type="PANTHER" id="PTHR30537:SF31">
    <property type="entry name" value="TRANSCRIPTIONAL REGULATOR, LYSR FAMILY"/>
    <property type="match status" value="1"/>
</dbReference>
<dbReference type="Proteomes" id="UP000464751">
    <property type="component" value="Chromosome"/>
</dbReference>